<accession>A0A090T2U7</accession>
<evidence type="ECO:0000256" key="5">
    <source>
        <dbReference type="ARBA" id="ARBA00022989"/>
    </source>
</evidence>
<dbReference type="EMBL" id="BBMT01000004">
    <property type="protein sequence ID" value="GAL34330.1"/>
    <property type="molecule type" value="Genomic_DNA"/>
</dbReference>
<feature type="transmembrane region" description="Helical" evidence="7">
    <location>
        <begin position="12"/>
        <end position="28"/>
    </location>
</feature>
<proteinExistence type="predicted"/>
<comment type="subcellular location">
    <subcellularLocation>
        <location evidence="1">Cell membrane</location>
        <topology evidence="1">Multi-pass membrane protein</topology>
    </subcellularLocation>
</comment>
<evidence type="ECO:0000256" key="2">
    <source>
        <dbReference type="ARBA" id="ARBA00022448"/>
    </source>
</evidence>
<sequence>MLNPSMKAAIKYGLALILAMFCSMSLGWSKTSWSMLTVTVLATLEIYGYWAQKSRNRLYGTVIGTAVAFLIIGLFAQDRVMFIASLTAFLWVCVYYQSHRSLGYMFNIAITVCLIISSSVSADSASVINTAILRMQDTVLGVLVFSLVYRLVWPTSTDEAYVKQAQTGLTDLKLLSTFLKADKADFEKISKLSASVKKTSNGLKELLSLPVEDSDFLSRHRERLVELSTVVDNASKIVDQASPGEMTNVSELDLQVLDELIEKVRDFVESEGDVPLHHINKQSLSTLPRMSLPKEKRIFFANIAACVTITAFALWIYMPVPNSVLFPTLAGVLAANILAIPGKAVKYIMLFYTIVASFLLLQYTFIMPSLTEAWQILTLYFCNAVLLWRLCDILKLSHSRRLRGTFL</sequence>
<feature type="transmembrane region" description="Helical" evidence="7">
    <location>
        <begin position="81"/>
        <end position="97"/>
    </location>
</feature>
<feature type="transmembrane region" description="Helical" evidence="7">
    <location>
        <begin position="58"/>
        <end position="75"/>
    </location>
</feature>
<gene>
    <name evidence="8" type="ORF">JCM19240_1238</name>
</gene>
<reference evidence="8 9" key="1">
    <citation type="submission" date="2014-09" db="EMBL/GenBank/DDBJ databases">
        <title>Vibrio maritimus JCM 19240. (C210) whole genome shotgun sequence.</title>
        <authorList>
            <person name="Sawabe T."/>
            <person name="Meirelles P."/>
            <person name="Nakanishi M."/>
            <person name="Sayaka M."/>
            <person name="Hattori M."/>
            <person name="Ohkuma M."/>
        </authorList>
    </citation>
    <scope>NUCLEOTIDE SEQUENCE [LARGE SCALE GENOMIC DNA]</scope>
    <source>
        <strain evidence="8 9">JCM 19240</strain>
    </source>
</reference>
<evidence type="ECO:0000313" key="9">
    <source>
        <dbReference type="Proteomes" id="UP000029224"/>
    </source>
</evidence>
<evidence type="ECO:0000313" key="8">
    <source>
        <dbReference type="EMBL" id="GAL34330.1"/>
    </source>
</evidence>
<name>A0A090T2U7_9VIBR</name>
<keyword evidence="9" id="KW-1185">Reference proteome</keyword>
<keyword evidence="3" id="KW-1003">Cell membrane</keyword>
<dbReference type="Proteomes" id="UP000029224">
    <property type="component" value="Unassembled WGS sequence"/>
</dbReference>
<evidence type="ECO:0000256" key="7">
    <source>
        <dbReference type="SAM" id="Phobius"/>
    </source>
</evidence>
<feature type="transmembrane region" description="Helical" evidence="7">
    <location>
        <begin position="347"/>
        <end position="367"/>
    </location>
</feature>
<dbReference type="OrthoDB" id="5750541at2"/>
<comment type="caution">
    <text evidence="8">The sequence shown here is derived from an EMBL/GenBank/DDBJ whole genome shotgun (WGS) entry which is preliminary data.</text>
</comment>
<keyword evidence="2" id="KW-0813">Transport</keyword>
<feature type="transmembrane region" description="Helical" evidence="7">
    <location>
        <begin position="298"/>
        <end position="318"/>
    </location>
</feature>
<feature type="transmembrane region" description="Helical" evidence="7">
    <location>
        <begin position="134"/>
        <end position="153"/>
    </location>
</feature>
<dbReference type="GO" id="GO:0005886">
    <property type="term" value="C:plasma membrane"/>
    <property type="evidence" value="ECO:0007669"/>
    <property type="project" value="UniProtKB-SubCell"/>
</dbReference>
<organism evidence="8 9">
    <name type="scientific">Vibrio maritimus</name>
    <dbReference type="NCBI Taxonomy" id="990268"/>
    <lineage>
        <taxon>Bacteria</taxon>
        <taxon>Pseudomonadati</taxon>
        <taxon>Pseudomonadota</taxon>
        <taxon>Gammaproteobacteria</taxon>
        <taxon>Vibrionales</taxon>
        <taxon>Vibrionaceae</taxon>
        <taxon>Vibrio</taxon>
    </lineage>
</organism>
<feature type="transmembrane region" description="Helical" evidence="7">
    <location>
        <begin position="324"/>
        <end position="340"/>
    </location>
</feature>
<keyword evidence="4 7" id="KW-0812">Transmembrane</keyword>
<keyword evidence="6 7" id="KW-0472">Membrane</keyword>
<evidence type="ECO:0000256" key="6">
    <source>
        <dbReference type="ARBA" id="ARBA00023136"/>
    </source>
</evidence>
<dbReference type="Pfam" id="PF04632">
    <property type="entry name" value="FUSC"/>
    <property type="match status" value="1"/>
</dbReference>
<keyword evidence="5 7" id="KW-1133">Transmembrane helix</keyword>
<dbReference type="PANTHER" id="PTHR30509:SF9">
    <property type="entry name" value="MULTIDRUG RESISTANCE PROTEIN MDTO"/>
    <property type="match status" value="1"/>
</dbReference>
<evidence type="ECO:0000256" key="3">
    <source>
        <dbReference type="ARBA" id="ARBA00022475"/>
    </source>
</evidence>
<reference evidence="8 9" key="2">
    <citation type="submission" date="2014-09" db="EMBL/GenBank/DDBJ databases">
        <authorList>
            <consortium name="NBRP consortium"/>
            <person name="Sawabe T."/>
            <person name="Meirelles P."/>
            <person name="Nakanishi M."/>
            <person name="Sayaka M."/>
            <person name="Hattori M."/>
            <person name="Ohkuma M."/>
        </authorList>
    </citation>
    <scope>NUCLEOTIDE SEQUENCE [LARGE SCALE GENOMIC DNA]</scope>
    <source>
        <strain evidence="8 9">JCM 19240</strain>
    </source>
</reference>
<evidence type="ECO:0008006" key="10">
    <source>
        <dbReference type="Google" id="ProtNLM"/>
    </source>
</evidence>
<feature type="transmembrane region" description="Helical" evidence="7">
    <location>
        <begin position="34"/>
        <end position="51"/>
    </location>
</feature>
<dbReference type="AlphaFoldDB" id="A0A090T2U7"/>
<feature type="transmembrane region" description="Helical" evidence="7">
    <location>
        <begin position="373"/>
        <end position="391"/>
    </location>
</feature>
<dbReference type="GO" id="GO:0022857">
    <property type="term" value="F:transmembrane transporter activity"/>
    <property type="evidence" value="ECO:0007669"/>
    <property type="project" value="InterPro"/>
</dbReference>
<evidence type="ECO:0000256" key="4">
    <source>
        <dbReference type="ARBA" id="ARBA00022692"/>
    </source>
</evidence>
<evidence type="ECO:0000256" key="1">
    <source>
        <dbReference type="ARBA" id="ARBA00004651"/>
    </source>
</evidence>
<protein>
    <recommendedName>
        <fullName evidence="10">FUSC family protein</fullName>
    </recommendedName>
</protein>
<feature type="transmembrane region" description="Helical" evidence="7">
    <location>
        <begin position="104"/>
        <end position="122"/>
    </location>
</feature>
<dbReference type="PANTHER" id="PTHR30509">
    <property type="entry name" value="P-HYDROXYBENZOIC ACID EFFLUX PUMP SUBUNIT-RELATED"/>
    <property type="match status" value="1"/>
</dbReference>
<dbReference type="InterPro" id="IPR006726">
    <property type="entry name" value="PHBA_efflux_AaeB/fusaric-R"/>
</dbReference>